<protein>
    <submittedName>
        <fullName evidence="4">Uncharacterized protein</fullName>
    </submittedName>
</protein>
<feature type="compositionally biased region" description="Low complexity" evidence="3">
    <location>
        <begin position="1419"/>
        <end position="1428"/>
    </location>
</feature>
<keyword evidence="2" id="KW-0687">Ribonucleoprotein</keyword>
<feature type="compositionally biased region" description="Basic and acidic residues" evidence="3">
    <location>
        <begin position="64"/>
        <end position="74"/>
    </location>
</feature>
<feature type="region of interest" description="Disordered" evidence="3">
    <location>
        <begin position="1214"/>
        <end position="1233"/>
    </location>
</feature>
<dbReference type="EMBL" id="CADCXU010029855">
    <property type="protein sequence ID" value="CAB0016043.1"/>
    <property type="molecule type" value="Genomic_DNA"/>
</dbReference>
<feature type="region of interest" description="Disordered" evidence="3">
    <location>
        <begin position="1264"/>
        <end position="1612"/>
    </location>
</feature>
<feature type="compositionally biased region" description="Acidic residues" evidence="3">
    <location>
        <begin position="47"/>
        <end position="63"/>
    </location>
</feature>
<feature type="region of interest" description="Disordered" evidence="3">
    <location>
        <begin position="620"/>
        <end position="1128"/>
    </location>
</feature>
<feature type="compositionally biased region" description="Basic and acidic residues" evidence="3">
    <location>
        <begin position="353"/>
        <end position="372"/>
    </location>
</feature>
<proteinExistence type="predicted"/>
<feature type="compositionally biased region" description="Polar residues" evidence="3">
    <location>
        <begin position="1294"/>
        <end position="1308"/>
    </location>
</feature>
<feature type="region of interest" description="Disordered" evidence="3">
    <location>
        <begin position="343"/>
        <end position="464"/>
    </location>
</feature>
<keyword evidence="5" id="KW-1185">Reference proteome</keyword>
<feature type="compositionally biased region" description="Basic and acidic residues" evidence="3">
    <location>
        <begin position="785"/>
        <end position="803"/>
    </location>
</feature>
<feature type="compositionally biased region" description="Basic and acidic residues" evidence="3">
    <location>
        <begin position="83"/>
        <end position="92"/>
    </location>
</feature>
<reference evidence="4 5" key="1">
    <citation type="submission" date="2020-02" db="EMBL/GenBank/DDBJ databases">
        <authorList>
            <person name="Ferguson B K."/>
        </authorList>
    </citation>
    <scope>NUCLEOTIDE SEQUENCE [LARGE SCALE GENOMIC DNA]</scope>
</reference>
<feature type="compositionally biased region" description="Basic and acidic residues" evidence="3">
    <location>
        <begin position="1221"/>
        <end position="1231"/>
    </location>
</feature>
<dbReference type="GO" id="GO:0070181">
    <property type="term" value="F:small ribosomal subunit rRNA binding"/>
    <property type="evidence" value="ECO:0007669"/>
    <property type="project" value="TreeGrafter"/>
</dbReference>
<feature type="compositionally biased region" description="Basic and acidic residues" evidence="3">
    <location>
        <begin position="882"/>
        <end position="891"/>
    </location>
</feature>
<gene>
    <name evidence="4" type="ORF">NTEN_LOCUS20369</name>
</gene>
<dbReference type="GO" id="GO:0032543">
    <property type="term" value="P:mitochondrial translation"/>
    <property type="evidence" value="ECO:0007669"/>
    <property type="project" value="TreeGrafter"/>
</dbReference>
<evidence type="ECO:0000256" key="3">
    <source>
        <dbReference type="SAM" id="MobiDB-lite"/>
    </source>
</evidence>
<feature type="compositionally biased region" description="Low complexity" evidence="3">
    <location>
        <begin position="1589"/>
        <end position="1598"/>
    </location>
</feature>
<name>A0A6H5HG65_9HEMI</name>
<organism evidence="4 5">
    <name type="scientific">Nesidiocoris tenuis</name>
    <dbReference type="NCBI Taxonomy" id="355587"/>
    <lineage>
        <taxon>Eukaryota</taxon>
        <taxon>Metazoa</taxon>
        <taxon>Ecdysozoa</taxon>
        <taxon>Arthropoda</taxon>
        <taxon>Hexapoda</taxon>
        <taxon>Insecta</taxon>
        <taxon>Pterygota</taxon>
        <taxon>Neoptera</taxon>
        <taxon>Paraneoptera</taxon>
        <taxon>Hemiptera</taxon>
        <taxon>Heteroptera</taxon>
        <taxon>Panheteroptera</taxon>
        <taxon>Cimicomorpha</taxon>
        <taxon>Miridae</taxon>
        <taxon>Dicyphina</taxon>
        <taxon>Nesidiocoris</taxon>
    </lineage>
</organism>
<evidence type="ECO:0000313" key="5">
    <source>
        <dbReference type="Proteomes" id="UP000479000"/>
    </source>
</evidence>
<feature type="region of interest" description="Disordered" evidence="3">
    <location>
        <begin position="30"/>
        <end position="133"/>
    </location>
</feature>
<evidence type="ECO:0000256" key="2">
    <source>
        <dbReference type="ARBA" id="ARBA00023274"/>
    </source>
</evidence>
<feature type="compositionally biased region" description="Polar residues" evidence="3">
    <location>
        <begin position="35"/>
        <end position="45"/>
    </location>
</feature>
<dbReference type="GO" id="GO:0003735">
    <property type="term" value="F:structural constituent of ribosome"/>
    <property type="evidence" value="ECO:0007669"/>
    <property type="project" value="InterPro"/>
</dbReference>
<feature type="compositionally biased region" description="Basic and acidic residues" evidence="3">
    <location>
        <begin position="933"/>
        <end position="944"/>
    </location>
</feature>
<feature type="region of interest" description="Disordered" evidence="3">
    <location>
        <begin position="196"/>
        <end position="240"/>
    </location>
</feature>
<feature type="compositionally biased region" description="Polar residues" evidence="3">
    <location>
        <begin position="996"/>
        <end position="1005"/>
    </location>
</feature>
<dbReference type="Proteomes" id="UP000479000">
    <property type="component" value="Unassembled WGS sequence"/>
</dbReference>
<feature type="compositionally biased region" description="Basic and acidic residues" evidence="3">
    <location>
        <begin position="813"/>
        <end position="826"/>
    </location>
</feature>
<dbReference type="SUPFAM" id="SSF46911">
    <property type="entry name" value="Ribosomal protein S18"/>
    <property type="match status" value="1"/>
</dbReference>
<feature type="compositionally biased region" description="Polar residues" evidence="3">
    <location>
        <begin position="1453"/>
        <end position="1483"/>
    </location>
</feature>
<feature type="compositionally biased region" description="Basic and acidic residues" evidence="3">
    <location>
        <begin position="628"/>
        <end position="687"/>
    </location>
</feature>
<feature type="compositionally biased region" description="Basic and acidic residues" evidence="3">
    <location>
        <begin position="844"/>
        <end position="874"/>
    </location>
</feature>
<dbReference type="InterPro" id="IPR036870">
    <property type="entry name" value="Ribosomal_bS18_sf"/>
</dbReference>
<dbReference type="Gene3D" id="4.10.640.10">
    <property type="entry name" value="Ribosomal protein S18"/>
    <property type="match status" value="1"/>
</dbReference>
<feature type="compositionally biased region" description="Basic and acidic residues" evidence="3">
    <location>
        <begin position="583"/>
        <end position="595"/>
    </location>
</feature>
<evidence type="ECO:0000313" key="4">
    <source>
        <dbReference type="EMBL" id="CAB0016043.1"/>
    </source>
</evidence>
<feature type="compositionally biased region" description="Polar residues" evidence="3">
    <location>
        <begin position="408"/>
        <end position="424"/>
    </location>
</feature>
<feature type="region of interest" description="Disordered" evidence="3">
    <location>
        <begin position="520"/>
        <end position="595"/>
    </location>
</feature>
<feature type="compositionally biased region" description="Acidic residues" evidence="3">
    <location>
        <begin position="108"/>
        <end position="119"/>
    </location>
</feature>
<feature type="compositionally biased region" description="Polar residues" evidence="3">
    <location>
        <begin position="1065"/>
        <end position="1078"/>
    </location>
</feature>
<feature type="compositionally biased region" description="Basic and acidic residues" evidence="3">
    <location>
        <begin position="447"/>
        <end position="464"/>
    </location>
</feature>
<dbReference type="PANTHER" id="PTHR13479:SF66">
    <property type="entry name" value="LARGE RIBOSOMAL SUBUNIT PROTEIN ML66"/>
    <property type="match status" value="1"/>
</dbReference>
<dbReference type="OrthoDB" id="10054543at2759"/>
<feature type="compositionally biased region" description="Basic and acidic residues" evidence="3">
    <location>
        <begin position="196"/>
        <end position="219"/>
    </location>
</feature>
<dbReference type="Pfam" id="PF01084">
    <property type="entry name" value="Ribosomal_S18"/>
    <property type="match status" value="1"/>
</dbReference>
<feature type="compositionally biased region" description="Polar residues" evidence="3">
    <location>
        <begin position="1040"/>
        <end position="1050"/>
    </location>
</feature>
<feature type="compositionally biased region" description="Basic and acidic residues" evidence="3">
    <location>
        <begin position="1275"/>
        <end position="1284"/>
    </location>
</feature>
<feature type="compositionally biased region" description="Basic and acidic residues" evidence="3">
    <location>
        <begin position="746"/>
        <end position="768"/>
    </location>
</feature>
<sequence>MIQLQSAFSQFSEPKPTPQTVVLFDRKEDFERTISDNSDVTTTPLDSEPETATEEVPTDEPQDTTDKETDDSKQDFVNSPSDDNGKVFKTLRDSIAVVDQSLTRFGRDDDDDDEMEESSESISLPHLDGPQNSLFLEPIQASDMNSDVCVTLIPLNNPEFEDRAAKDNTVVPVKEEEVITVQPPKEISIVQVSDVVKEEPPVESEVKQDYPEHKQERPRSPSVQDFPLQPTDDFPPNYNKSKLLDLSKSLVTCRPPERVSDTPPRVADSTSIVIIEPPPAPQTFYPDEEVENWVGKEIDDPARVVDWIDRRLDTPAKVGDWVNRRIVRVAEKVAATQIDDERKQAETVPIAQQREEEIPDATRIDAQPREESPEPEPFYTRQRKESSTETQPIVAQPQEKSPEPQPKTLDTSDVLSEPTTNFPKTTFLPEHEQQVEAGPEEEDDGSREDVIPQRMEDEAPRPSVKEWVNVESTIPSDTAICNDEIIKSFISDEIILPAEVNRWTEKQICKPAQAKIDRTGASNLAETKPSRPIEAETEMNTDRFETINDNDEPTRRHEEPSEITGDVDEERQPEVDASVQPEAKQHDDSAREIEDADRWIKEEISDLAEVDNWISKNITTPAFKIGSHHSDVPEPVKEPERPRPSKMIDEPVEHLVPHDDDKLLTEEEQARESPEKKVSLELKDKPVETFPQNVPENERFLPILEEGQPQELPDKKVSPELRDNEEEKFPQNVPDNERFLPISEEEQSRELPDKKVGPELKDNQEESFPKNFPGNECFLPISEEEQSRELPGKEVSPELKGNQEEPFPQILVETDRVHPVPEEPPRKPRLSYAEYLKSIGLDPFRPHPDCPEKPVVESFRSEKPPQGDLQDHGRLRSFTMIDLREPGENRKPSLKQTSTGSIGAYVPSKLLPSQKRDGPRISDLSRSSIIAKKAIENDNYLIRDEETDYVTKNRRKESSLSSTSSKKCPIITNLFKKKKSPRGDSPSSKKGHENSDTSTESNPRQDSPLKTKRVSPLLPTIRETSTPSDLPFRIDPSPLLPTSQETSTPSDLPVRISPTPLPVTVESSTFPDQSIQIESNKDAESPSICQKVVDQPVDTPTLPKMDTKSSAIKAPEASRTPGQLGAAESTIKPLQQCLSDDELHVESKIFSLGKFPKFIDFKESGLYRTEAKPEVEKEGVTKSSSTIPFPPKRGFPLFRDYHELVSGKQYKLENESGNDIKMSKPYEKRASDAQSELTEVISYIVMPEDPITDVNQVLSAEVSTLIEPGQATPRRFSDTKDSAEPHQTAEPPNETATPESKDSSLTANERNRKSIQGMPQLAEKQQEPEVDSNPVDDAASTRGSKPENDFQTSDTVGEKKPLLDTTPPDSIASVEQSLHSTAPNDGVNPNTSPPRRKSEVHPIEPTANERGSHLAVRKSTSSGSSTRSHSPRDATQHNKRPGDQALHHKTEPSAGTASHSSPTKSHYPTSIYHQNCVRTSFDGNQPGPRGSPEPPTSRSASHPRTPPRRLSKNDGHTPVFQNEIKLEISKPRQISTSTHLPQTQPRDFVTQPITSQSADNMIGNKEEAKPFFSSGPNSLQSQWSRSKSEGSSKTGSEGKPWKPRPGVPRFADYEMLTDDHDHVGETTPSPAHLQFPDWKGNEENLASAGQTHPVDDQSKNKGAGIEVAGIREKSPSPVISGKTQVKIPARARSKTAEELKHEIEKEMLPIKLQLDELKKQMYALTPTKVIVSKSEKSTVIEGKYVEPPWKDRILKNESGKACALCATNLDVKHTDVMILSQFVSSTGRMLPRRITGLCKTQQKKVGYMVLMAHKAGAFIDLYLFAHGIFS</sequence>
<feature type="compositionally biased region" description="Basic and acidic residues" evidence="3">
    <location>
        <begin position="528"/>
        <end position="560"/>
    </location>
</feature>
<dbReference type="PANTHER" id="PTHR13479">
    <property type="entry name" value="30S RIBOSOMAL PROTEIN S18"/>
    <property type="match status" value="1"/>
</dbReference>
<evidence type="ECO:0000256" key="1">
    <source>
        <dbReference type="ARBA" id="ARBA00022980"/>
    </source>
</evidence>
<feature type="compositionally biased region" description="Basic and acidic residues" evidence="3">
    <location>
        <begin position="1430"/>
        <end position="1451"/>
    </location>
</feature>
<keyword evidence="1" id="KW-0689">Ribosomal protein</keyword>
<feature type="compositionally biased region" description="Polar residues" evidence="3">
    <location>
        <begin position="1532"/>
        <end position="1559"/>
    </location>
</feature>
<accession>A0A6H5HG65</accession>
<dbReference type="GO" id="GO:0005763">
    <property type="term" value="C:mitochondrial small ribosomal subunit"/>
    <property type="evidence" value="ECO:0007669"/>
    <property type="project" value="TreeGrafter"/>
</dbReference>
<dbReference type="InterPro" id="IPR001648">
    <property type="entry name" value="Ribosomal_bS18"/>
</dbReference>
<feature type="compositionally biased region" description="Basic and acidic residues" evidence="3">
    <location>
        <begin position="712"/>
        <end position="729"/>
    </location>
</feature>
<feature type="compositionally biased region" description="Polar residues" evidence="3">
    <location>
        <begin position="1373"/>
        <end position="1390"/>
    </location>
</feature>
<feature type="compositionally biased region" description="Polar residues" evidence="3">
    <location>
        <begin position="1574"/>
        <end position="1583"/>
    </location>
</feature>